<dbReference type="Proteomes" id="UP001165667">
    <property type="component" value="Unassembled WGS sequence"/>
</dbReference>
<dbReference type="GO" id="GO:0030077">
    <property type="term" value="C:plasma membrane light-harvesting complex"/>
    <property type="evidence" value="ECO:0007669"/>
    <property type="project" value="InterPro"/>
</dbReference>
<dbReference type="Pfam" id="PF05239">
    <property type="entry name" value="PRC"/>
    <property type="match status" value="1"/>
</dbReference>
<proteinExistence type="predicted"/>
<dbReference type="InterPro" id="IPR014747">
    <property type="entry name" value="Bac_photo_RC_H_C"/>
</dbReference>
<name>A0AA41Z349_9HYPH</name>
<comment type="caution">
    <text evidence="2">The sequence shown here is derived from an EMBL/GenBank/DDBJ whole genome shotgun (WGS) entry which is preliminary data.</text>
</comment>
<keyword evidence="3" id="KW-1185">Reference proteome</keyword>
<accession>A0AA41Z349</accession>
<dbReference type="GO" id="GO:0019684">
    <property type="term" value="P:photosynthesis, light reaction"/>
    <property type="evidence" value="ECO:0007669"/>
    <property type="project" value="InterPro"/>
</dbReference>
<dbReference type="SUPFAM" id="SSF50346">
    <property type="entry name" value="PRC-barrel domain"/>
    <property type="match status" value="2"/>
</dbReference>
<sequence>MNIPLCPLKGCAVVARHEKVGTVVDVLVDDVVWKVRWLVVETGSWLTQRRVVIRPGEIEQIERAAKTIVVKLTRAQIEASPHVPIDAAVPRGTSRLIHSHYKSNPHWGNCCSGENWPPGPLVSSPLVGGTYDSDTSAGRPWTSRGEPNLHSITSLMGCHVHATDGAIGHVADLLVDDVHWDVRHLVVATRNWWPGRRVLVSPHEVNAQFTDADIHLGIGCQQVKNSPSWEPNLATDRGQEG</sequence>
<organism evidence="2 3">
    <name type="scientific">Lichenifustis flavocetrariae</name>
    <dbReference type="NCBI Taxonomy" id="2949735"/>
    <lineage>
        <taxon>Bacteria</taxon>
        <taxon>Pseudomonadati</taxon>
        <taxon>Pseudomonadota</taxon>
        <taxon>Alphaproteobacteria</taxon>
        <taxon>Hyphomicrobiales</taxon>
        <taxon>Lichenihabitantaceae</taxon>
        <taxon>Lichenifustis</taxon>
    </lineage>
</organism>
<dbReference type="InterPro" id="IPR011033">
    <property type="entry name" value="PRC_barrel-like_sf"/>
</dbReference>
<reference evidence="2" key="1">
    <citation type="submission" date="2022-05" db="EMBL/GenBank/DDBJ databases">
        <authorList>
            <person name="Pankratov T."/>
        </authorList>
    </citation>
    <scope>NUCLEOTIDE SEQUENCE</scope>
    <source>
        <strain evidence="2">BP6-180914</strain>
    </source>
</reference>
<protein>
    <submittedName>
        <fullName evidence="2">PRC-barrel domain-containing protein</fullName>
    </submittedName>
</protein>
<gene>
    <name evidence="2" type="ORF">M8523_29810</name>
</gene>
<evidence type="ECO:0000313" key="3">
    <source>
        <dbReference type="Proteomes" id="UP001165667"/>
    </source>
</evidence>
<dbReference type="InterPro" id="IPR027275">
    <property type="entry name" value="PRC-brl_dom"/>
</dbReference>
<dbReference type="AlphaFoldDB" id="A0AA41Z349"/>
<evidence type="ECO:0000259" key="1">
    <source>
        <dbReference type="Pfam" id="PF05239"/>
    </source>
</evidence>
<evidence type="ECO:0000313" key="2">
    <source>
        <dbReference type="EMBL" id="MCW6512131.1"/>
    </source>
</evidence>
<dbReference type="RefSeq" id="WP_282588508.1">
    <property type="nucleotide sequence ID" value="NZ_JAMOIM010000041.1"/>
</dbReference>
<dbReference type="Gene3D" id="3.90.50.10">
    <property type="entry name" value="Photosynthetic Reaction Center, subunit H, domain 2"/>
    <property type="match status" value="2"/>
</dbReference>
<feature type="domain" description="PRC-barrel" evidence="1">
    <location>
        <begin position="7"/>
        <end position="75"/>
    </location>
</feature>
<dbReference type="EMBL" id="JAMOIM010000041">
    <property type="protein sequence ID" value="MCW6512131.1"/>
    <property type="molecule type" value="Genomic_DNA"/>
</dbReference>